<dbReference type="SMART" id="SM00091">
    <property type="entry name" value="PAS"/>
    <property type="match status" value="1"/>
</dbReference>
<proteinExistence type="predicted"/>
<dbReference type="CDD" id="cd06170">
    <property type="entry name" value="LuxR_C_like"/>
    <property type="match status" value="1"/>
</dbReference>
<evidence type="ECO:0000256" key="3">
    <source>
        <dbReference type="ARBA" id="ARBA00023163"/>
    </source>
</evidence>
<keyword evidence="6" id="KW-1185">Reference proteome</keyword>
<dbReference type="AlphaFoldDB" id="A0A4U7NA62"/>
<gene>
    <name evidence="5" type="ORF">FAP39_05785</name>
</gene>
<dbReference type="NCBIfam" id="TIGR00229">
    <property type="entry name" value="sensory_box"/>
    <property type="match status" value="1"/>
</dbReference>
<name>A0A4U7NA62_9RHOB</name>
<dbReference type="SUPFAM" id="SSF46894">
    <property type="entry name" value="C-terminal effector domain of the bipartite response regulators"/>
    <property type="match status" value="1"/>
</dbReference>
<dbReference type="GO" id="GO:0003677">
    <property type="term" value="F:DNA binding"/>
    <property type="evidence" value="ECO:0007669"/>
    <property type="project" value="UniProtKB-KW"/>
</dbReference>
<reference evidence="5 6" key="1">
    <citation type="submission" date="2019-04" db="EMBL/GenBank/DDBJ databases">
        <title>Genome sequence of Pelagicola litoralis CL-ES2.</title>
        <authorList>
            <person name="Cao J."/>
        </authorList>
    </citation>
    <scope>NUCLEOTIDE SEQUENCE [LARGE SCALE GENOMIC DNA]</scope>
    <source>
        <strain evidence="5 6">CL-ES2</strain>
    </source>
</reference>
<evidence type="ECO:0000256" key="2">
    <source>
        <dbReference type="ARBA" id="ARBA00023125"/>
    </source>
</evidence>
<dbReference type="PROSITE" id="PS50043">
    <property type="entry name" value="HTH_LUXR_2"/>
    <property type="match status" value="1"/>
</dbReference>
<evidence type="ECO:0000313" key="5">
    <source>
        <dbReference type="EMBL" id="TKZ21614.1"/>
    </source>
</evidence>
<evidence type="ECO:0000259" key="4">
    <source>
        <dbReference type="PROSITE" id="PS50043"/>
    </source>
</evidence>
<feature type="domain" description="HTH luxR-type" evidence="4">
    <location>
        <begin position="155"/>
        <end position="220"/>
    </location>
</feature>
<dbReference type="InterPro" id="IPR000792">
    <property type="entry name" value="Tscrpt_reg_LuxR_C"/>
</dbReference>
<dbReference type="Proteomes" id="UP000306575">
    <property type="component" value="Unassembled WGS sequence"/>
</dbReference>
<keyword evidence="3" id="KW-0804">Transcription</keyword>
<dbReference type="Gene3D" id="3.30.450.20">
    <property type="entry name" value="PAS domain"/>
    <property type="match status" value="1"/>
</dbReference>
<dbReference type="OrthoDB" id="9782655at2"/>
<comment type="caution">
    <text evidence="5">The sequence shown here is derived from an EMBL/GenBank/DDBJ whole genome shotgun (WGS) entry which is preliminary data.</text>
</comment>
<keyword evidence="1" id="KW-0805">Transcription regulation</keyword>
<keyword evidence="2" id="KW-0238">DNA-binding</keyword>
<dbReference type="PANTHER" id="PTHR44688:SF16">
    <property type="entry name" value="DNA-BINDING TRANSCRIPTIONAL ACTIVATOR DEVR_DOSR"/>
    <property type="match status" value="1"/>
</dbReference>
<dbReference type="InterPro" id="IPR035965">
    <property type="entry name" value="PAS-like_dom_sf"/>
</dbReference>
<dbReference type="SUPFAM" id="SSF55785">
    <property type="entry name" value="PYP-like sensor domain (PAS domain)"/>
    <property type="match status" value="1"/>
</dbReference>
<dbReference type="PROSITE" id="PS00622">
    <property type="entry name" value="HTH_LUXR_1"/>
    <property type="match status" value="1"/>
</dbReference>
<accession>A0A4U7NA62</accession>
<protein>
    <submittedName>
        <fullName evidence="5">PAS and helix-turn-helix domain-containing protein</fullName>
    </submittedName>
</protein>
<dbReference type="InterPro" id="IPR016032">
    <property type="entry name" value="Sig_transdc_resp-reg_C-effctor"/>
</dbReference>
<organism evidence="5 6">
    <name type="scientific">Shimia litoralis</name>
    <dbReference type="NCBI Taxonomy" id="420403"/>
    <lineage>
        <taxon>Bacteria</taxon>
        <taxon>Pseudomonadati</taxon>
        <taxon>Pseudomonadota</taxon>
        <taxon>Alphaproteobacteria</taxon>
        <taxon>Rhodobacterales</taxon>
        <taxon>Roseobacteraceae</taxon>
    </lineage>
</organism>
<dbReference type="CDD" id="cd00130">
    <property type="entry name" value="PAS"/>
    <property type="match status" value="1"/>
</dbReference>
<evidence type="ECO:0000313" key="6">
    <source>
        <dbReference type="Proteomes" id="UP000306575"/>
    </source>
</evidence>
<sequence length="231" mass="26330">MHQHGQTNCALARHGLSYRKSTDFRGHTISDLPSIDAAYQDRDFANLAFAYAPIGLVVTESRVIRDCNPTFAAMFGYEREELQDHTFATLYPTQEEFANIRHRGIQELRETNQYWDERVMMRNGGDLFWCRVRGHSFTPEDPLTRAVWSFADLSDSRPYHPLTRREREVFSLMGEGLTSKEIAIKLQMSNRTVEVHRANLLKKFGASNTAGLFQSLGAIGSNHIASTSTNR</sequence>
<dbReference type="SMART" id="SM00421">
    <property type="entry name" value="HTH_LUXR"/>
    <property type="match status" value="1"/>
</dbReference>
<dbReference type="Pfam" id="PF00196">
    <property type="entry name" value="GerE"/>
    <property type="match status" value="1"/>
</dbReference>
<dbReference type="Pfam" id="PF13426">
    <property type="entry name" value="PAS_9"/>
    <property type="match status" value="1"/>
</dbReference>
<dbReference type="PRINTS" id="PR00038">
    <property type="entry name" value="HTHLUXR"/>
</dbReference>
<evidence type="ECO:0000256" key="1">
    <source>
        <dbReference type="ARBA" id="ARBA00023015"/>
    </source>
</evidence>
<dbReference type="Gene3D" id="1.10.10.10">
    <property type="entry name" value="Winged helix-like DNA-binding domain superfamily/Winged helix DNA-binding domain"/>
    <property type="match status" value="1"/>
</dbReference>
<dbReference type="PANTHER" id="PTHR44688">
    <property type="entry name" value="DNA-BINDING TRANSCRIPTIONAL ACTIVATOR DEVR_DOSR"/>
    <property type="match status" value="1"/>
</dbReference>
<dbReference type="EMBL" id="SULI01000004">
    <property type="protein sequence ID" value="TKZ21614.1"/>
    <property type="molecule type" value="Genomic_DNA"/>
</dbReference>
<dbReference type="GO" id="GO:0006355">
    <property type="term" value="P:regulation of DNA-templated transcription"/>
    <property type="evidence" value="ECO:0007669"/>
    <property type="project" value="InterPro"/>
</dbReference>
<dbReference type="InterPro" id="IPR036388">
    <property type="entry name" value="WH-like_DNA-bd_sf"/>
</dbReference>
<dbReference type="InterPro" id="IPR000014">
    <property type="entry name" value="PAS"/>
</dbReference>